<evidence type="ECO:0000313" key="4">
    <source>
        <dbReference type="Proteomes" id="UP001620626"/>
    </source>
</evidence>
<feature type="compositionally biased region" description="Basic and acidic residues" evidence="1">
    <location>
        <begin position="392"/>
        <end position="407"/>
    </location>
</feature>
<reference evidence="3 4" key="1">
    <citation type="submission" date="2024-10" db="EMBL/GenBank/DDBJ databases">
        <authorList>
            <person name="Kim D."/>
        </authorList>
    </citation>
    <scope>NUCLEOTIDE SEQUENCE [LARGE SCALE GENOMIC DNA]</scope>
    <source>
        <strain evidence="3">BH-2024</strain>
    </source>
</reference>
<dbReference type="EMBL" id="JBICBT010000819">
    <property type="protein sequence ID" value="KAL3098722.1"/>
    <property type="molecule type" value="Genomic_DNA"/>
</dbReference>
<accession>A0ABD2K749</accession>
<protein>
    <submittedName>
        <fullName evidence="3">Uncharacterized protein</fullName>
    </submittedName>
</protein>
<sequence length="436" mass="47572">MPFYLPFFVLFSHSIFHCFAQFAAAPFQFDNLISNVGPSGDVPIVPNLYRWIEQNAHICESSPDGPVFLTELEAEQNKCLALCGDWESGKACAKRGGEAFGGEGQTANCQKVPELCLQNFQQEFFPLRFSPRDEFLTTTIKASSPSRHGMELLLVDSDLTIVDGEVTSTAAEALAVGGNAANAVPSVAAVVVPSSPSPLDADVVFESPAFPSPSPLLPCPAFDVDVVSCAWWKRVGECTRNARFMQRVCRRTEAQQLLTCSSQLLHSAEQKFRIGFYIKGGAFPSISFHFSIKTTSNNVLKKVNNAALSLHCCCARSRNLRFEGDVGPSLDHQAKDDKKEEKEEEKLEKKEDFSLFISVLVAAPPPPAPAAAAAGKKEKRNKRAGRSGGGSGRKDKQEEGRAQHAQDEGEEGREEGSRRPPPQPLVTVVVHYSTNR</sequence>
<organism evidence="3 4">
    <name type="scientific">Heterodera trifolii</name>
    <dbReference type="NCBI Taxonomy" id="157864"/>
    <lineage>
        <taxon>Eukaryota</taxon>
        <taxon>Metazoa</taxon>
        <taxon>Ecdysozoa</taxon>
        <taxon>Nematoda</taxon>
        <taxon>Chromadorea</taxon>
        <taxon>Rhabditida</taxon>
        <taxon>Tylenchina</taxon>
        <taxon>Tylenchomorpha</taxon>
        <taxon>Tylenchoidea</taxon>
        <taxon>Heteroderidae</taxon>
        <taxon>Heteroderinae</taxon>
        <taxon>Heterodera</taxon>
    </lineage>
</organism>
<feature type="compositionally biased region" description="Basic and acidic residues" evidence="1">
    <location>
        <begin position="332"/>
        <end position="349"/>
    </location>
</feature>
<evidence type="ECO:0000256" key="1">
    <source>
        <dbReference type="SAM" id="MobiDB-lite"/>
    </source>
</evidence>
<feature type="chain" id="PRO_5044855632" evidence="2">
    <location>
        <begin position="21"/>
        <end position="436"/>
    </location>
</feature>
<comment type="caution">
    <text evidence="3">The sequence shown here is derived from an EMBL/GenBank/DDBJ whole genome shotgun (WGS) entry which is preliminary data.</text>
</comment>
<name>A0ABD2K749_9BILA</name>
<keyword evidence="4" id="KW-1185">Reference proteome</keyword>
<keyword evidence="2" id="KW-0732">Signal</keyword>
<evidence type="ECO:0000256" key="2">
    <source>
        <dbReference type="SAM" id="SignalP"/>
    </source>
</evidence>
<feature type="region of interest" description="Disordered" evidence="1">
    <location>
        <begin position="325"/>
        <end position="349"/>
    </location>
</feature>
<feature type="signal peptide" evidence="2">
    <location>
        <begin position="1"/>
        <end position="20"/>
    </location>
</feature>
<dbReference type="Proteomes" id="UP001620626">
    <property type="component" value="Unassembled WGS sequence"/>
</dbReference>
<proteinExistence type="predicted"/>
<gene>
    <name evidence="3" type="ORF">niasHT_024476</name>
</gene>
<feature type="region of interest" description="Disordered" evidence="1">
    <location>
        <begin position="367"/>
        <end position="436"/>
    </location>
</feature>
<evidence type="ECO:0000313" key="3">
    <source>
        <dbReference type="EMBL" id="KAL3098722.1"/>
    </source>
</evidence>
<dbReference type="AlphaFoldDB" id="A0ABD2K749"/>